<accession>A0A0J6FE89</accession>
<name>A0A0J6FE89_COCPO</name>
<protein>
    <submittedName>
        <fullName evidence="1">Uncharacterized protein</fullName>
    </submittedName>
</protein>
<organism evidence="1 2">
    <name type="scientific">Coccidioides posadasii RMSCC 3488</name>
    <dbReference type="NCBI Taxonomy" id="454284"/>
    <lineage>
        <taxon>Eukaryota</taxon>
        <taxon>Fungi</taxon>
        <taxon>Dikarya</taxon>
        <taxon>Ascomycota</taxon>
        <taxon>Pezizomycotina</taxon>
        <taxon>Eurotiomycetes</taxon>
        <taxon>Eurotiomycetidae</taxon>
        <taxon>Onygenales</taxon>
        <taxon>Onygenaceae</taxon>
        <taxon>Coccidioides</taxon>
    </lineage>
</organism>
<dbReference type="AlphaFoldDB" id="A0A0J6FE89"/>
<proteinExistence type="predicted"/>
<evidence type="ECO:0000313" key="2">
    <source>
        <dbReference type="Proteomes" id="UP000054567"/>
    </source>
</evidence>
<gene>
    <name evidence="1" type="ORF">CPAG_07763</name>
</gene>
<dbReference type="EMBL" id="DS268113">
    <property type="protein sequence ID" value="KMM71456.1"/>
    <property type="molecule type" value="Genomic_DNA"/>
</dbReference>
<dbReference type="VEuPathDB" id="FungiDB:CPAG_07763"/>
<evidence type="ECO:0000313" key="1">
    <source>
        <dbReference type="EMBL" id="KMM71456.1"/>
    </source>
</evidence>
<reference evidence="1 2" key="1">
    <citation type="submission" date="2007-06" db="EMBL/GenBank/DDBJ databases">
        <title>The Genome Sequence of Coccidioides posadasii RMSCC_3488.</title>
        <authorList>
            <consortium name="Coccidioides Genome Resources Consortium"/>
            <consortium name="The Broad Institute Genome Sequencing Platform"/>
            <person name="Henn M.R."/>
            <person name="Sykes S."/>
            <person name="Young S."/>
            <person name="Jaffe D."/>
            <person name="Berlin A."/>
            <person name="Alvarez P."/>
            <person name="Butler J."/>
            <person name="Gnerre S."/>
            <person name="Grabherr M."/>
            <person name="Mauceli E."/>
            <person name="Brockman W."/>
            <person name="Kodira C."/>
            <person name="Alvarado L."/>
            <person name="Zeng Q."/>
            <person name="Crawford M."/>
            <person name="Antoine C."/>
            <person name="Devon K."/>
            <person name="Galgiani J."/>
            <person name="Orsborn K."/>
            <person name="Lewis M.L."/>
            <person name="Nusbaum C."/>
            <person name="Galagan J."/>
            <person name="Birren B."/>
        </authorList>
    </citation>
    <scope>NUCLEOTIDE SEQUENCE [LARGE SCALE GENOMIC DNA]</scope>
    <source>
        <strain evidence="1 2">RMSCC 3488</strain>
    </source>
</reference>
<reference evidence="2" key="3">
    <citation type="journal article" date="2010" name="Genome Res.">
        <title>Population genomic sequencing of Coccidioides fungi reveals recent hybridization and transposon control.</title>
        <authorList>
            <person name="Neafsey D.E."/>
            <person name="Barker B.M."/>
            <person name="Sharpton T.J."/>
            <person name="Stajich J.E."/>
            <person name="Park D.J."/>
            <person name="Whiston E."/>
            <person name="Hung C.-Y."/>
            <person name="McMahan C."/>
            <person name="White J."/>
            <person name="Sykes S."/>
            <person name="Heiman D."/>
            <person name="Young S."/>
            <person name="Zeng Q."/>
            <person name="Abouelleil A."/>
            <person name="Aftuck L."/>
            <person name="Bessette D."/>
            <person name="Brown A."/>
            <person name="FitzGerald M."/>
            <person name="Lui A."/>
            <person name="Macdonald J.P."/>
            <person name="Priest M."/>
            <person name="Orbach M.J."/>
            <person name="Galgiani J.N."/>
            <person name="Kirkland T.N."/>
            <person name="Cole G.T."/>
            <person name="Birren B.W."/>
            <person name="Henn M.R."/>
            <person name="Taylor J.W."/>
            <person name="Rounsley S.D."/>
        </authorList>
    </citation>
    <scope>NUCLEOTIDE SEQUENCE [LARGE SCALE GENOMIC DNA]</scope>
    <source>
        <strain evidence="2">RMSCC 3488</strain>
    </source>
</reference>
<sequence length="104" mass="11784">MAIQGPFVVEISEVRDAEIQCLSVICETLKCRAIILLNQTGTEPFFYTTPYTPNNYRVDYGFSVGSRLTKIEDPFIYFSKAAYIPFETTNKIALDVDISWLGIT</sequence>
<dbReference type="Proteomes" id="UP000054567">
    <property type="component" value="Unassembled WGS sequence"/>
</dbReference>
<reference evidence="2" key="2">
    <citation type="journal article" date="2009" name="Genome Res.">
        <title>Comparative genomic analyses of the human fungal pathogens Coccidioides and their relatives.</title>
        <authorList>
            <person name="Sharpton T.J."/>
            <person name="Stajich J.E."/>
            <person name="Rounsley S.D."/>
            <person name="Gardner M.J."/>
            <person name="Wortman J.R."/>
            <person name="Jordar V.S."/>
            <person name="Maiti R."/>
            <person name="Kodira C.D."/>
            <person name="Neafsey D.E."/>
            <person name="Zeng Q."/>
            <person name="Hung C.-Y."/>
            <person name="McMahan C."/>
            <person name="Muszewska A."/>
            <person name="Grynberg M."/>
            <person name="Mandel M.A."/>
            <person name="Kellner E.M."/>
            <person name="Barker B.M."/>
            <person name="Galgiani J.N."/>
            <person name="Orbach M.J."/>
            <person name="Kirkland T.N."/>
            <person name="Cole G.T."/>
            <person name="Henn M.R."/>
            <person name="Birren B.W."/>
            <person name="Taylor J.W."/>
        </authorList>
    </citation>
    <scope>NUCLEOTIDE SEQUENCE [LARGE SCALE GENOMIC DNA]</scope>
    <source>
        <strain evidence="2">RMSCC 3488</strain>
    </source>
</reference>